<gene>
    <name evidence="5" type="ORF">RM529_16185</name>
</gene>
<dbReference type="Pfam" id="PF00248">
    <property type="entry name" value="Aldo_ket_red"/>
    <property type="match status" value="1"/>
</dbReference>
<evidence type="ECO:0000256" key="1">
    <source>
        <dbReference type="ARBA" id="ARBA00007905"/>
    </source>
</evidence>
<protein>
    <submittedName>
        <fullName evidence="5">Aldo/keto reductase</fullName>
    </submittedName>
</protein>
<comment type="similarity">
    <text evidence="1">Belongs to the aldo/keto reductase family.</text>
</comment>
<feature type="domain" description="NADP-dependent oxidoreductase" evidence="4">
    <location>
        <begin position="28"/>
        <end position="263"/>
    </location>
</feature>
<dbReference type="PANTHER" id="PTHR43827">
    <property type="entry name" value="2,5-DIKETO-D-GLUCONIC ACID REDUCTASE"/>
    <property type="match status" value="1"/>
</dbReference>
<dbReference type="InterPro" id="IPR018170">
    <property type="entry name" value="Aldo/ket_reductase_CS"/>
</dbReference>
<keyword evidence="3" id="KW-0560">Oxidoreductase</keyword>
<evidence type="ECO:0000313" key="5">
    <source>
        <dbReference type="EMBL" id="MDT0651690.1"/>
    </source>
</evidence>
<dbReference type="PRINTS" id="PR00069">
    <property type="entry name" value="ALDKETRDTASE"/>
</dbReference>
<dbReference type="PROSITE" id="PS00798">
    <property type="entry name" value="ALDOKETO_REDUCTASE_1"/>
    <property type="match status" value="1"/>
</dbReference>
<evidence type="ECO:0000256" key="2">
    <source>
        <dbReference type="ARBA" id="ARBA00022857"/>
    </source>
</evidence>
<dbReference type="Proteomes" id="UP001248819">
    <property type="component" value="Unassembled WGS sequence"/>
</dbReference>
<dbReference type="RefSeq" id="WP_311485783.1">
    <property type="nucleotide sequence ID" value="NZ_JAVRHP010000158.1"/>
</dbReference>
<dbReference type="SUPFAM" id="SSF51430">
    <property type="entry name" value="NAD(P)-linked oxidoreductase"/>
    <property type="match status" value="1"/>
</dbReference>
<organism evidence="5 6">
    <name type="scientific">Autumnicola edwardsiae</name>
    <dbReference type="NCBI Taxonomy" id="3075594"/>
    <lineage>
        <taxon>Bacteria</taxon>
        <taxon>Pseudomonadati</taxon>
        <taxon>Bacteroidota</taxon>
        <taxon>Flavobacteriia</taxon>
        <taxon>Flavobacteriales</taxon>
        <taxon>Flavobacteriaceae</taxon>
        <taxon>Autumnicola</taxon>
    </lineage>
</organism>
<dbReference type="EMBL" id="JAVRHP010000158">
    <property type="protein sequence ID" value="MDT0651690.1"/>
    <property type="molecule type" value="Genomic_DNA"/>
</dbReference>
<keyword evidence="2" id="KW-0521">NADP</keyword>
<dbReference type="InterPro" id="IPR036812">
    <property type="entry name" value="NAD(P)_OxRdtase_dom_sf"/>
</dbReference>
<dbReference type="InterPro" id="IPR023210">
    <property type="entry name" value="NADP_OxRdtase_dom"/>
</dbReference>
<dbReference type="Gene3D" id="3.20.20.100">
    <property type="entry name" value="NADP-dependent oxidoreductase domain"/>
    <property type="match status" value="1"/>
</dbReference>
<proteinExistence type="inferred from homology"/>
<evidence type="ECO:0000313" key="6">
    <source>
        <dbReference type="Proteomes" id="UP001248819"/>
    </source>
</evidence>
<comment type="caution">
    <text evidence="5">The sequence shown here is derived from an EMBL/GenBank/DDBJ whole genome shotgun (WGS) entry which is preliminary data.</text>
</comment>
<name>A0ABU3CZA1_9FLAO</name>
<evidence type="ECO:0000256" key="3">
    <source>
        <dbReference type="ARBA" id="ARBA00023002"/>
    </source>
</evidence>
<dbReference type="PROSITE" id="PS00063">
    <property type="entry name" value="ALDOKETO_REDUCTASE_3"/>
    <property type="match status" value="1"/>
</dbReference>
<accession>A0ABU3CZA1</accession>
<dbReference type="PIRSF" id="PIRSF000097">
    <property type="entry name" value="AKR"/>
    <property type="match status" value="1"/>
</dbReference>
<dbReference type="InterPro" id="IPR020471">
    <property type="entry name" value="AKR"/>
</dbReference>
<evidence type="ECO:0000259" key="4">
    <source>
        <dbReference type="Pfam" id="PF00248"/>
    </source>
</evidence>
<sequence>MMDINDIKGTTTLSNGIKMPNFGLGVYKAKDGKEVVNAIHAALEQGYRHVDTASMYKNEEGVGEAIRSAGIPREEIFVTTKVWNDDEGYENTLKSFEQSLEKLQLDYIDLYLIHWPTPQYLDTWKALEELYRSGKVKAIGVCNCLEHHLQEIMDNFDIVPMVLQNEFHPRLVQQSLLDFCKKHDIQYEGWSPLMRGAIFEIDELNDIAGKYNKSIAQLAIRWSLQKGAVTIPKSVHKERIIENAQVFDFEITTEDMQRIDSLDKEERTGYHPDHFLNPS</sequence>
<dbReference type="PANTHER" id="PTHR43827:SF3">
    <property type="entry name" value="NADP-DEPENDENT OXIDOREDUCTASE DOMAIN-CONTAINING PROTEIN"/>
    <property type="match status" value="1"/>
</dbReference>
<keyword evidence="6" id="KW-1185">Reference proteome</keyword>
<reference evidence="5 6" key="1">
    <citation type="submission" date="2023-09" db="EMBL/GenBank/DDBJ databases">
        <authorList>
            <person name="Rey-Velasco X."/>
        </authorList>
    </citation>
    <scope>NUCLEOTIDE SEQUENCE [LARGE SCALE GENOMIC DNA]</scope>
    <source>
        <strain evidence="5 6">F297</strain>
    </source>
</reference>